<evidence type="ECO:0000256" key="2">
    <source>
        <dbReference type="HAMAP-Rule" id="MF_01477"/>
    </source>
</evidence>
<dbReference type="GO" id="GO:0043023">
    <property type="term" value="F:ribosomal large subunit binding"/>
    <property type="evidence" value="ECO:0007669"/>
    <property type="project" value="TreeGrafter"/>
</dbReference>
<dbReference type="HAMAP" id="MF_01477">
    <property type="entry name" value="Iojap_RsfS"/>
    <property type="match status" value="1"/>
</dbReference>
<gene>
    <name evidence="2 3" type="primary">rsfS</name>
    <name evidence="3" type="ORF">DX873_16565</name>
</gene>
<dbReference type="InterPro" id="IPR004394">
    <property type="entry name" value="Iojap/RsfS/C7orf30"/>
</dbReference>
<dbReference type="PANTHER" id="PTHR21043:SF0">
    <property type="entry name" value="MITOCHONDRIAL ASSEMBLY OF RIBOSOMAL LARGE SUBUNIT PROTEIN 1"/>
    <property type="match status" value="1"/>
</dbReference>
<evidence type="ECO:0000313" key="3">
    <source>
        <dbReference type="EMBL" id="RDY58134.1"/>
    </source>
</evidence>
<comment type="subunit">
    <text evidence="2">Interacts with ribosomal protein uL14 (rplN).</text>
</comment>
<dbReference type="GO" id="GO:0017148">
    <property type="term" value="P:negative regulation of translation"/>
    <property type="evidence" value="ECO:0007669"/>
    <property type="project" value="UniProtKB-UniRule"/>
</dbReference>
<comment type="function">
    <text evidence="2">Functions as a ribosomal silencing factor. Interacts with ribosomal protein uL14 (rplN), blocking formation of intersubunit bridge B8. Prevents association of the 30S and 50S ribosomal subunits and the formation of functional ribosomes, thus repressing translation.</text>
</comment>
<name>A0A371JM50_9FLAO</name>
<keyword evidence="2" id="KW-0678">Repressor</keyword>
<comment type="subcellular location">
    <subcellularLocation>
        <location evidence="2">Cytoplasm</location>
    </subcellularLocation>
</comment>
<proteinExistence type="inferred from homology"/>
<sequence>MQKTKASADELIALILHGIEEVKGVDINLLDLREIENTVCDYFIICNGTSNTHVNAIVSSIQKTVSKSIQDKPWHIEGSENAEWVLMDYVNVVVHVFQKHIREFYDIEGLWGDAKVTMVESSYNS</sequence>
<dbReference type="EMBL" id="QTJX01000005">
    <property type="protein sequence ID" value="RDY58134.1"/>
    <property type="molecule type" value="Genomic_DNA"/>
</dbReference>
<dbReference type="GO" id="GO:0005737">
    <property type="term" value="C:cytoplasm"/>
    <property type="evidence" value="ECO:0007669"/>
    <property type="project" value="UniProtKB-SubCell"/>
</dbReference>
<dbReference type="OrthoDB" id="9793681at2"/>
<dbReference type="GO" id="GO:0090071">
    <property type="term" value="P:negative regulation of ribosome biogenesis"/>
    <property type="evidence" value="ECO:0007669"/>
    <property type="project" value="UniProtKB-UniRule"/>
</dbReference>
<dbReference type="GO" id="GO:0042256">
    <property type="term" value="P:cytosolic ribosome assembly"/>
    <property type="evidence" value="ECO:0007669"/>
    <property type="project" value="UniProtKB-UniRule"/>
</dbReference>
<comment type="similarity">
    <text evidence="1 2">Belongs to the Iojap/RsfS family.</text>
</comment>
<dbReference type="RefSeq" id="WP_116185603.1">
    <property type="nucleotide sequence ID" value="NZ_QTJX01000005.1"/>
</dbReference>
<keyword evidence="2" id="KW-0963">Cytoplasm</keyword>
<dbReference type="Proteomes" id="UP000261828">
    <property type="component" value="Unassembled WGS sequence"/>
</dbReference>
<organism evidence="3 4">
    <name type="scientific">Flagellimonas nanhaiensis</name>
    <dbReference type="NCBI Taxonomy" id="2292706"/>
    <lineage>
        <taxon>Bacteria</taxon>
        <taxon>Pseudomonadati</taxon>
        <taxon>Bacteroidota</taxon>
        <taxon>Flavobacteriia</taxon>
        <taxon>Flavobacteriales</taxon>
        <taxon>Flavobacteriaceae</taxon>
        <taxon>Flagellimonas</taxon>
    </lineage>
</organism>
<evidence type="ECO:0000313" key="4">
    <source>
        <dbReference type="Proteomes" id="UP000261828"/>
    </source>
</evidence>
<reference evidence="3 4" key="1">
    <citation type="submission" date="2018-08" db="EMBL/GenBank/DDBJ databases">
        <title>Muricauda nanhaiensis sp. nov., isolated from seawater of the South China Sea.</title>
        <authorList>
            <person name="Dang Y."/>
        </authorList>
    </citation>
    <scope>NUCLEOTIDE SEQUENCE [LARGE SCALE GENOMIC DNA]</scope>
    <source>
        <strain evidence="3 4">SM1704</strain>
    </source>
</reference>
<dbReference type="Pfam" id="PF02410">
    <property type="entry name" value="RsfS"/>
    <property type="match status" value="1"/>
</dbReference>
<dbReference type="AlphaFoldDB" id="A0A371JM50"/>
<evidence type="ECO:0000256" key="1">
    <source>
        <dbReference type="ARBA" id="ARBA00010574"/>
    </source>
</evidence>
<dbReference type="NCBIfam" id="TIGR00090">
    <property type="entry name" value="rsfS_iojap_ybeB"/>
    <property type="match status" value="1"/>
</dbReference>
<protein>
    <recommendedName>
        <fullName evidence="2">Ribosomal silencing factor RsfS</fullName>
    </recommendedName>
</protein>
<dbReference type="Gene3D" id="3.30.460.10">
    <property type="entry name" value="Beta Polymerase, domain 2"/>
    <property type="match status" value="1"/>
</dbReference>
<accession>A0A371JM50</accession>
<dbReference type="InterPro" id="IPR043519">
    <property type="entry name" value="NT_sf"/>
</dbReference>
<dbReference type="PANTHER" id="PTHR21043">
    <property type="entry name" value="IOJAP SUPERFAMILY ORTHOLOG"/>
    <property type="match status" value="1"/>
</dbReference>
<keyword evidence="2" id="KW-0810">Translation regulation</keyword>
<dbReference type="SUPFAM" id="SSF81301">
    <property type="entry name" value="Nucleotidyltransferase"/>
    <property type="match status" value="1"/>
</dbReference>
<keyword evidence="4" id="KW-1185">Reference proteome</keyword>
<comment type="caution">
    <text evidence="3">The sequence shown here is derived from an EMBL/GenBank/DDBJ whole genome shotgun (WGS) entry which is preliminary data.</text>
</comment>